<reference evidence="3 4" key="1">
    <citation type="journal article" date="2010" name="Proc. Natl. Acad. Sci. U.S.A.">
        <title>Insights into evolution of multicellular fungi from the assembled chromosomes of the mushroom Coprinopsis cinerea (Coprinus cinereus).</title>
        <authorList>
            <person name="Stajich J.E."/>
            <person name="Wilke S.K."/>
            <person name="Ahren D."/>
            <person name="Au C.H."/>
            <person name="Birren B.W."/>
            <person name="Borodovsky M."/>
            <person name="Burns C."/>
            <person name="Canback B."/>
            <person name="Casselton L.A."/>
            <person name="Cheng C.K."/>
            <person name="Deng J."/>
            <person name="Dietrich F.S."/>
            <person name="Fargo D.C."/>
            <person name="Farman M.L."/>
            <person name="Gathman A.C."/>
            <person name="Goldberg J."/>
            <person name="Guigo R."/>
            <person name="Hoegger P.J."/>
            <person name="Hooker J.B."/>
            <person name="Huggins A."/>
            <person name="James T.Y."/>
            <person name="Kamada T."/>
            <person name="Kilaru S."/>
            <person name="Kodira C."/>
            <person name="Kues U."/>
            <person name="Kupfer D."/>
            <person name="Kwan H.S."/>
            <person name="Lomsadze A."/>
            <person name="Li W."/>
            <person name="Lilly W.W."/>
            <person name="Ma L.J."/>
            <person name="Mackey A.J."/>
            <person name="Manning G."/>
            <person name="Martin F."/>
            <person name="Muraguchi H."/>
            <person name="Natvig D.O."/>
            <person name="Palmerini H."/>
            <person name="Ramesh M.A."/>
            <person name="Rehmeyer C.J."/>
            <person name="Roe B.A."/>
            <person name="Shenoy N."/>
            <person name="Stanke M."/>
            <person name="Ter-Hovhannisyan V."/>
            <person name="Tunlid A."/>
            <person name="Velagapudi R."/>
            <person name="Vision T.J."/>
            <person name="Zeng Q."/>
            <person name="Zolan M.E."/>
            <person name="Pukkila P.J."/>
        </authorList>
    </citation>
    <scope>NUCLEOTIDE SEQUENCE [LARGE SCALE GENOMIC DNA]</scope>
    <source>
        <strain evidence="4">Okayama-7 / 130 / ATCC MYA-4618 / FGSC 9003</strain>
    </source>
</reference>
<dbReference type="AlphaFoldDB" id="A8N574"/>
<name>A8N574_COPC7</name>
<dbReference type="VEuPathDB" id="FungiDB:CC1G_04456"/>
<dbReference type="OrthoDB" id="3257061at2759"/>
<feature type="domain" description="DUF6570" evidence="2">
    <location>
        <begin position="395"/>
        <end position="523"/>
    </location>
</feature>
<feature type="compositionally biased region" description="Basic and acidic residues" evidence="1">
    <location>
        <begin position="25"/>
        <end position="35"/>
    </location>
</feature>
<dbReference type="KEGG" id="cci:CC1G_04456"/>
<protein>
    <recommendedName>
        <fullName evidence="2">DUF6570 domain-containing protein</fullName>
    </recommendedName>
</protein>
<evidence type="ECO:0000259" key="2">
    <source>
        <dbReference type="Pfam" id="PF20209"/>
    </source>
</evidence>
<dbReference type="Pfam" id="PF20209">
    <property type="entry name" value="DUF6570"/>
    <property type="match status" value="1"/>
</dbReference>
<accession>A8N574</accession>
<feature type="region of interest" description="Disordered" evidence="1">
    <location>
        <begin position="1"/>
        <end position="39"/>
    </location>
</feature>
<organism evidence="3 4">
    <name type="scientific">Coprinopsis cinerea (strain Okayama-7 / 130 / ATCC MYA-4618 / FGSC 9003)</name>
    <name type="common">Inky cap fungus</name>
    <name type="synonym">Hormographiella aspergillata</name>
    <dbReference type="NCBI Taxonomy" id="240176"/>
    <lineage>
        <taxon>Eukaryota</taxon>
        <taxon>Fungi</taxon>
        <taxon>Dikarya</taxon>
        <taxon>Basidiomycota</taxon>
        <taxon>Agaricomycotina</taxon>
        <taxon>Agaricomycetes</taxon>
        <taxon>Agaricomycetidae</taxon>
        <taxon>Agaricales</taxon>
        <taxon>Agaricineae</taxon>
        <taxon>Psathyrellaceae</taxon>
        <taxon>Coprinopsis</taxon>
    </lineage>
</organism>
<dbReference type="Proteomes" id="UP000001861">
    <property type="component" value="Unassembled WGS sequence"/>
</dbReference>
<keyword evidence="4" id="KW-1185">Reference proteome</keyword>
<dbReference type="eggNOG" id="ENOG502R0N9">
    <property type="taxonomic scope" value="Eukaryota"/>
</dbReference>
<dbReference type="EMBL" id="AACS02000003">
    <property type="protein sequence ID" value="EAU91688.2"/>
    <property type="molecule type" value="Genomic_DNA"/>
</dbReference>
<sequence length="562" mass="62876">MDYDTSAAGSDTFDANATSAAGSDTDNRPENEESPVHCPLGDDFLVGGGAHTKKWSHDEVFPYVCPQWKDDFPTMCRFEFQSYVREDRLFDELQTEPDLIPCDIPLNLLTPTLFVQEMKELCSHHSITVIGRDTKASLAAKLTDHDCSPACSVFFSLMKPIHMETENEANSKALAKIFPLGDLKEFIADENVKALPAKTTCTLVRLEPLSDVGVLHPNEFTVSLPLEILLGRLSKTGIKETSRYHGLLVSTQWTRNTALEQLRDHQCDAGCSPFACVFQCHHVPTKSHVVREDDNVSFEWPVFNEPHVEPYPPTAINKKDIARCVRGYTDNLQPHFIEEAACCVCAQLTPRSGLTTFDQDAYSLSLLSDTSKTRRERRDVSDPIMPLAGPVLLNPILSLANGLWLGDIPGVLKDLTLGEKALISRVRRNRSLVRVSAGHYKMIANVIAFPNPTAKVFRRLPPRKEDIDDVIAVIFTGVTPPSDEDLKRTPVLVRRARVLAALRWLRLNHYDYADLIIDYDALNTYDESGVPVKVLYNKTSDDEGNTPASAKPFNDEEEERVR</sequence>
<evidence type="ECO:0000313" key="3">
    <source>
        <dbReference type="EMBL" id="EAU91688.2"/>
    </source>
</evidence>
<dbReference type="GeneID" id="6006461"/>
<evidence type="ECO:0000313" key="4">
    <source>
        <dbReference type="Proteomes" id="UP000001861"/>
    </source>
</evidence>
<dbReference type="HOGENOM" id="CLU_484850_0_0_1"/>
<dbReference type="STRING" id="240176.A8N574"/>
<dbReference type="RefSeq" id="XP_001830023.2">
    <property type="nucleotide sequence ID" value="XM_001829971.2"/>
</dbReference>
<feature type="compositionally biased region" description="Polar residues" evidence="1">
    <location>
        <begin position="7"/>
        <end position="24"/>
    </location>
</feature>
<proteinExistence type="predicted"/>
<dbReference type="InParanoid" id="A8N574"/>
<evidence type="ECO:0000256" key="1">
    <source>
        <dbReference type="SAM" id="MobiDB-lite"/>
    </source>
</evidence>
<dbReference type="InterPro" id="IPR046700">
    <property type="entry name" value="DUF6570"/>
</dbReference>
<gene>
    <name evidence="3" type="ORF">CC1G_04456</name>
</gene>
<feature type="region of interest" description="Disordered" evidence="1">
    <location>
        <begin position="537"/>
        <end position="562"/>
    </location>
</feature>
<comment type="caution">
    <text evidence="3">The sequence shown here is derived from an EMBL/GenBank/DDBJ whole genome shotgun (WGS) entry which is preliminary data.</text>
</comment>